<dbReference type="AlphaFoldDB" id="A0AAE1Y1F4"/>
<comment type="caution">
    <text evidence="2">The sequence shown here is derived from an EMBL/GenBank/DDBJ whole genome shotgun (WGS) entry which is preliminary data.</text>
</comment>
<evidence type="ECO:0000313" key="3">
    <source>
        <dbReference type="Proteomes" id="UP001293254"/>
    </source>
</evidence>
<accession>A0AAE1Y1F4</accession>
<feature type="compositionally biased region" description="Basic and acidic residues" evidence="1">
    <location>
        <begin position="51"/>
        <end position="62"/>
    </location>
</feature>
<dbReference type="EMBL" id="JACGWO010000008">
    <property type="protein sequence ID" value="KAK4421454.1"/>
    <property type="molecule type" value="Genomic_DNA"/>
</dbReference>
<proteinExistence type="predicted"/>
<reference evidence="2" key="1">
    <citation type="submission" date="2020-06" db="EMBL/GenBank/DDBJ databases">
        <authorList>
            <person name="Li T."/>
            <person name="Hu X."/>
            <person name="Zhang T."/>
            <person name="Song X."/>
            <person name="Zhang H."/>
            <person name="Dai N."/>
            <person name="Sheng W."/>
            <person name="Hou X."/>
            <person name="Wei L."/>
        </authorList>
    </citation>
    <scope>NUCLEOTIDE SEQUENCE</scope>
    <source>
        <strain evidence="2">3651</strain>
        <tissue evidence="2">Leaf</tissue>
    </source>
</reference>
<dbReference type="Proteomes" id="UP001293254">
    <property type="component" value="Unassembled WGS sequence"/>
</dbReference>
<keyword evidence="3" id="KW-1185">Reference proteome</keyword>
<name>A0AAE1Y1F4_9LAMI</name>
<feature type="region of interest" description="Disordered" evidence="1">
    <location>
        <begin position="1"/>
        <end position="63"/>
    </location>
</feature>
<reference evidence="2" key="2">
    <citation type="journal article" date="2024" name="Plant">
        <title>Genomic evolution and insights into agronomic trait innovations of Sesamum species.</title>
        <authorList>
            <person name="Miao H."/>
            <person name="Wang L."/>
            <person name="Qu L."/>
            <person name="Liu H."/>
            <person name="Sun Y."/>
            <person name="Le M."/>
            <person name="Wang Q."/>
            <person name="Wei S."/>
            <person name="Zheng Y."/>
            <person name="Lin W."/>
            <person name="Duan Y."/>
            <person name="Cao H."/>
            <person name="Xiong S."/>
            <person name="Wang X."/>
            <person name="Wei L."/>
            <person name="Li C."/>
            <person name="Ma Q."/>
            <person name="Ju M."/>
            <person name="Zhao R."/>
            <person name="Li G."/>
            <person name="Mu C."/>
            <person name="Tian Q."/>
            <person name="Mei H."/>
            <person name="Zhang T."/>
            <person name="Gao T."/>
            <person name="Zhang H."/>
        </authorList>
    </citation>
    <scope>NUCLEOTIDE SEQUENCE</scope>
    <source>
        <strain evidence="2">3651</strain>
    </source>
</reference>
<organism evidence="2 3">
    <name type="scientific">Sesamum alatum</name>
    <dbReference type="NCBI Taxonomy" id="300844"/>
    <lineage>
        <taxon>Eukaryota</taxon>
        <taxon>Viridiplantae</taxon>
        <taxon>Streptophyta</taxon>
        <taxon>Embryophyta</taxon>
        <taxon>Tracheophyta</taxon>
        <taxon>Spermatophyta</taxon>
        <taxon>Magnoliopsida</taxon>
        <taxon>eudicotyledons</taxon>
        <taxon>Gunneridae</taxon>
        <taxon>Pentapetalae</taxon>
        <taxon>asterids</taxon>
        <taxon>lamiids</taxon>
        <taxon>Lamiales</taxon>
        <taxon>Pedaliaceae</taxon>
        <taxon>Sesamum</taxon>
    </lineage>
</organism>
<protein>
    <submittedName>
        <fullName evidence="2">Uncharacterized protein</fullName>
    </submittedName>
</protein>
<sequence>MSDESSESSTSGSSSSKSGSSSSDVPEVMERSESSSNVGVPENFGVPDPPVPEHPESLETPRDNAPLDARLFVRSSVRVKDLPKVRRHYHILLDYTIYAPSNNQVMY</sequence>
<evidence type="ECO:0000256" key="1">
    <source>
        <dbReference type="SAM" id="MobiDB-lite"/>
    </source>
</evidence>
<evidence type="ECO:0000313" key="2">
    <source>
        <dbReference type="EMBL" id="KAK4421454.1"/>
    </source>
</evidence>
<feature type="compositionally biased region" description="Low complexity" evidence="1">
    <location>
        <begin position="7"/>
        <end position="24"/>
    </location>
</feature>
<gene>
    <name evidence="2" type="ORF">Salat_2096000</name>
</gene>